<dbReference type="InterPro" id="IPR036259">
    <property type="entry name" value="MFS_trans_sf"/>
</dbReference>
<dbReference type="Pfam" id="PF07690">
    <property type="entry name" value="MFS_1"/>
    <property type="match status" value="1"/>
</dbReference>
<dbReference type="Proteomes" id="UP001056336">
    <property type="component" value="Chromosome"/>
</dbReference>
<feature type="transmembrane region" description="Helical" evidence="8">
    <location>
        <begin position="438"/>
        <end position="461"/>
    </location>
</feature>
<accession>A0ABY4QYI3</accession>
<dbReference type="RefSeq" id="WP_249772323.1">
    <property type="nucleotide sequence ID" value="NZ_CP097332.1"/>
</dbReference>
<evidence type="ECO:0000313" key="10">
    <source>
        <dbReference type="EMBL" id="UQX88639.1"/>
    </source>
</evidence>
<feature type="transmembrane region" description="Helical" evidence="8">
    <location>
        <begin position="405"/>
        <end position="426"/>
    </location>
</feature>
<feature type="transmembrane region" description="Helical" evidence="8">
    <location>
        <begin position="53"/>
        <end position="71"/>
    </location>
</feature>
<feature type="transmembrane region" description="Helical" evidence="8">
    <location>
        <begin position="233"/>
        <end position="251"/>
    </location>
</feature>
<proteinExistence type="predicted"/>
<dbReference type="InterPro" id="IPR020846">
    <property type="entry name" value="MFS_dom"/>
</dbReference>
<evidence type="ECO:0000256" key="8">
    <source>
        <dbReference type="SAM" id="Phobius"/>
    </source>
</evidence>
<feature type="transmembrane region" description="Helical" evidence="8">
    <location>
        <begin position="108"/>
        <end position="129"/>
    </location>
</feature>
<dbReference type="SUPFAM" id="SSF103473">
    <property type="entry name" value="MFS general substrate transporter"/>
    <property type="match status" value="1"/>
</dbReference>
<evidence type="ECO:0000256" key="1">
    <source>
        <dbReference type="ARBA" id="ARBA00004651"/>
    </source>
</evidence>
<feature type="transmembrane region" description="Helical" evidence="8">
    <location>
        <begin position="169"/>
        <end position="191"/>
    </location>
</feature>
<keyword evidence="11" id="KW-1185">Reference proteome</keyword>
<dbReference type="InterPro" id="IPR004638">
    <property type="entry name" value="EmrB-like"/>
</dbReference>
<keyword evidence="4 8" id="KW-0812">Transmembrane</keyword>
<gene>
    <name evidence="10" type="ORF">M6D93_01235</name>
</gene>
<feature type="transmembrane region" description="Helical" evidence="8">
    <location>
        <begin position="141"/>
        <end position="163"/>
    </location>
</feature>
<feature type="transmembrane region" description="Helical" evidence="8">
    <location>
        <begin position="203"/>
        <end position="221"/>
    </location>
</feature>
<evidence type="ECO:0000256" key="4">
    <source>
        <dbReference type="ARBA" id="ARBA00022692"/>
    </source>
</evidence>
<dbReference type="InterPro" id="IPR011701">
    <property type="entry name" value="MFS"/>
</dbReference>
<evidence type="ECO:0000313" key="11">
    <source>
        <dbReference type="Proteomes" id="UP001056336"/>
    </source>
</evidence>
<name>A0ABY4QYI3_9ACTN</name>
<dbReference type="NCBIfam" id="TIGR00711">
    <property type="entry name" value="efflux_EmrB"/>
    <property type="match status" value="1"/>
</dbReference>
<comment type="subcellular location">
    <subcellularLocation>
        <location evidence="1">Cell membrane</location>
        <topology evidence="1">Multi-pass membrane protein</topology>
    </subcellularLocation>
</comment>
<feature type="transmembrane region" description="Helical" evidence="8">
    <location>
        <begin position="299"/>
        <end position="320"/>
    </location>
</feature>
<keyword evidence="6 8" id="KW-0472">Membrane</keyword>
<dbReference type="PROSITE" id="PS50850">
    <property type="entry name" value="MFS"/>
    <property type="match status" value="1"/>
</dbReference>
<dbReference type="PANTHER" id="PTHR42718:SF42">
    <property type="entry name" value="EXPORT PROTEIN"/>
    <property type="match status" value="1"/>
</dbReference>
<protein>
    <submittedName>
        <fullName evidence="10">MFS transporter</fullName>
    </submittedName>
</protein>
<feature type="domain" description="Major facilitator superfamily (MFS) profile" evidence="9">
    <location>
        <begin position="17"/>
        <end position="465"/>
    </location>
</feature>
<feature type="region of interest" description="Disordered" evidence="7">
    <location>
        <begin position="468"/>
        <end position="492"/>
    </location>
</feature>
<sequence length="492" mass="50017">MTAPAKLTLASPAGRGALAATVLASGMVFLDGTIANVATRQIGLDFKASFATLQWVLNGYALALASLILLGGSLGDRFGRRSVYLLGIVWFATASALCALAPNAEVLIAARVLQGIGGALLTPGSLALIQASFRPEETGRAVGVWSGTSGVTTALGPLLGGYLVQHVSWRWAFGINVPLAVVAVLLAMRFLPESRSDEEEGPLDMAGTVLIALALGGLTYGTTLAGSSGWNGTAVGCTLAGVLLLAVFVVVEDRRRYPLVPPRLFANRTFTGSNLMTFTTYGALGAVFFLMVLDLQVAGGYGPLAAGLAGLPITVLLLVLSPRTGALSSRIGPKLPMTVGPLLAATGVALTMRIGTNSHNYLTDVLPGILVFGLGMSLVVAPLTATVMAAAPPSEVGVASGVNNAVARSASLLAVAVLPPLAGLTGERYQIPSVMAHGYRVAAASCAGLLVIGAIVVAFTVTGTPVPSAPAVPPQEVDDDARDRAADPATDS</sequence>
<dbReference type="EMBL" id="CP097332">
    <property type="protein sequence ID" value="UQX88639.1"/>
    <property type="molecule type" value="Genomic_DNA"/>
</dbReference>
<dbReference type="PANTHER" id="PTHR42718">
    <property type="entry name" value="MAJOR FACILITATOR SUPERFAMILY MULTIDRUG TRANSPORTER MFSC"/>
    <property type="match status" value="1"/>
</dbReference>
<feature type="transmembrane region" description="Helical" evidence="8">
    <location>
        <begin position="272"/>
        <end position="293"/>
    </location>
</feature>
<evidence type="ECO:0000256" key="6">
    <source>
        <dbReference type="ARBA" id="ARBA00023136"/>
    </source>
</evidence>
<evidence type="ECO:0000256" key="2">
    <source>
        <dbReference type="ARBA" id="ARBA00022448"/>
    </source>
</evidence>
<evidence type="ECO:0000256" key="5">
    <source>
        <dbReference type="ARBA" id="ARBA00022989"/>
    </source>
</evidence>
<reference evidence="10" key="1">
    <citation type="journal article" date="2018" name="Int. J. Syst. Evol. Microbiol.">
        <title>Jatrophihabitans telluris sp. nov., isolated from sediment soil of lava forest wetlands and the emended description of the genus Jatrophihabitans.</title>
        <authorList>
            <person name="Lee K.C."/>
            <person name="Suh M.K."/>
            <person name="Eom M.K."/>
            <person name="Kim K.K."/>
            <person name="Kim J.S."/>
            <person name="Kim D.S."/>
            <person name="Ko S.H."/>
            <person name="Shin Y.K."/>
            <person name="Lee J.S."/>
        </authorList>
    </citation>
    <scope>NUCLEOTIDE SEQUENCE</scope>
    <source>
        <strain evidence="10">N237</strain>
    </source>
</reference>
<evidence type="ECO:0000256" key="7">
    <source>
        <dbReference type="SAM" id="MobiDB-lite"/>
    </source>
</evidence>
<reference evidence="10" key="2">
    <citation type="submission" date="2022-05" db="EMBL/GenBank/DDBJ databases">
        <authorList>
            <person name="Kim J.-S."/>
            <person name="Lee K."/>
            <person name="Suh M."/>
            <person name="Eom M."/>
            <person name="Kim J.-S."/>
            <person name="Kim D.-S."/>
            <person name="Ko S.-H."/>
            <person name="Shin Y."/>
            <person name="Lee J.-S."/>
        </authorList>
    </citation>
    <scope>NUCLEOTIDE SEQUENCE</scope>
    <source>
        <strain evidence="10">N237</strain>
    </source>
</reference>
<dbReference type="CDD" id="cd17321">
    <property type="entry name" value="MFS_MMR_MDR_like"/>
    <property type="match status" value="1"/>
</dbReference>
<keyword evidence="5 8" id="KW-1133">Transmembrane helix</keyword>
<evidence type="ECO:0000256" key="3">
    <source>
        <dbReference type="ARBA" id="ARBA00022475"/>
    </source>
</evidence>
<evidence type="ECO:0000259" key="9">
    <source>
        <dbReference type="PROSITE" id="PS50850"/>
    </source>
</evidence>
<dbReference type="Gene3D" id="1.20.1720.10">
    <property type="entry name" value="Multidrug resistance protein D"/>
    <property type="match status" value="1"/>
</dbReference>
<keyword evidence="2" id="KW-0813">Transport</keyword>
<dbReference type="Gene3D" id="1.20.1250.20">
    <property type="entry name" value="MFS general substrate transporter like domains"/>
    <property type="match status" value="1"/>
</dbReference>
<feature type="transmembrane region" description="Helical" evidence="8">
    <location>
        <begin position="83"/>
        <end position="102"/>
    </location>
</feature>
<organism evidence="10 11">
    <name type="scientific">Jatrophihabitans telluris</name>
    <dbReference type="NCBI Taxonomy" id="2038343"/>
    <lineage>
        <taxon>Bacteria</taxon>
        <taxon>Bacillati</taxon>
        <taxon>Actinomycetota</taxon>
        <taxon>Actinomycetes</taxon>
        <taxon>Jatrophihabitantales</taxon>
        <taxon>Jatrophihabitantaceae</taxon>
        <taxon>Jatrophihabitans</taxon>
    </lineage>
</organism>
<feature type="transmembrane region" description="Helical" evidence="8">
    <location>
        <begin position="361"/>
        <end position="385"/>
    </location>
</feature>
<keyword evidence="3" id="KW-1003">Cell membrane</keyword>